<dbReference type="PANTHER" id="PTHR44998:SF1">
    <property type="entry name" value="UDP-N-ACETYLGLUCOSAMINE--PEPTIDE N-ACETYLGLUCOSAMINYLTRANSFERASE 110 KDA SUBUNIT"/>
    <property type="match status" value="1"/>
</dbReference>
<proteinExistence type="predicted"/>
<keyword evidence="6" id="KW-0732">Signal</keyword>
<accession>K0R9Q7</accession>
<evidence type="ECO:0000313" key="8">
    <source>
        <dbReference type="EMBL" id="EJK50333.1"/>
    </source>
</evidence>
<evidence type="ECO:0000256" key="2">
    <source>
        <dbReference type="ARBA" id="ARBA00022679"/>
    </source>
</evidence>
<evidence type="ECO:0000313" key="9">
    <source>
        <dbReference type="Proteomes" id="UP000266841"/>
    </source>
</evidence>
<evidence type="ECO:0000256" key="6">
    <source>
        <dbReference type="SAM" id="SignalP"/>
    </source>
</evidence>
<organism evidence="8 9">
    <name type="scientific">Thalassiosira oceanica</name>
    <name type="common">Marine diatom</name>
    <dbReference type="NCBI Taxonomy" id="159749"/>
    <lineage>
        <taxon>Eukaryota</taxon>
        <taxon>Sar</taxon>
        <taxon>Stramenopiles</taxon>
        <taxon>Ochrophyta</taxon>
        <taxon>Bacillariophyta</taxon>
        <taxon>Coscinodiscophyceae</taxon>
        <taxon>Thalassiosirophycidae</taxon>
        <taxon>Thalassiosirales</taxon>
        <taxon>Thalassiosiraceae</taxon>
        <taxon>Thalassiosira</taxon>
    </lineage>
</organism>
<feature type="domain" description="O-GlcNAc transferase C-terminal" evidence="7">
    <location>
        <begin position="477"/>
        <end position="603"/>
    </location>
</feature>
<feature type="domain" description="O-GlcNAc transferase C-terminal" evidence="7">
    <location>
        <begin position="634"/>
        <end position="704"/>
    </location>
</feature>
<dbReference type="InterPro" id="IPR029489">
    <property type="entry name" value="OGT/SEC/SPY_C"/>
</dbReference>
<dbReference type="Gene3D" id="3.40.50.2000">
    <property type="entry name" value="Glycogen Phosphorylase B"/>
    <property type="match status" value="1"/>
</dbReference>
<dbReference type="EMBL" id="AGNL01043970">
    <property type="protein sequence ID" value="EJK50333.1"/>
    <property type="molecule type" value="Genomic_DNA"/>
</dbReference>
<keyword evidence="4" id="KW-0802">TPR repeat</keyword>
<sequence>MHPVLSMMVARYLTCSSLLTASALAFAPCCFSRIRELAPPSIISRTCRGGHVDPNISSDTILDSLLSRARQSIDENRPDEAFPTLIEAYSIDPASTTIAGLFQECLTLKVNLQVQRHREAADDGTDLSETEINNLLQDRMGLASLCIDKEQYAEAGGQLRKALDETKLWLSERSLDGCNDSDYDWAAQLDRAQYLLYRTNAGCCEWTSYFEDGDSVRRSLREVSTQPRLLLHPFDALKFPCVGLASASRVAQSYALRALNAVGVNTKEMTACQIGQTRRRLVQVDRHSQGSSHEGRIKVGYISPDFTSRHPLAFLMQHFFRFHDRKKFEVHIYSLASTADDCEEVRAIKSASDKFRYLTKQTPAQMYQHLLRDQLDIIVDLCGFAGQSISSEMMASRYRLKQERSGDDIKFPTHVSYMGFPGSTGSNHIWDYSVFDQTVLPEEFRDHYEEALVFMPHSYFVNSHRTAVAQNVSDDDRRSIRLKYGISQTAFVYCCHSRPDKIDPVTFRSWIRALIRAKDEGNSEPVLWLLRSGKEMEANLRTFLTREFGQHLDSLLVFADIADREEHLRRLACADLFLDTPAYGAHTVGCDALYSNVPMVTLLRSANDPTKHSFADEDYEPMHSSGSNPERRSITTDKLASRVGASLLRAVGLPMLIAEDMRQYEDLMVRCAHDIDWFENLRERLRSNIGTSPLFDTERWVQNLEASLLKMATDREAGVSYPDIMVLDNDPFLVDRSKLLPENIQGT</sequence>
<keyword evidence="9" id="KW-1185">Reference proteome</keyword>
<feature type="domain" description="O-GlcNAc transferase C-terminal" evidence="7">
    <location>
        <begin position="290"/>
        <end position="467"/>
    </location>
</feature>
<evidence type="ECO:0000256" key="4">
    <source>
        <dbReference type="ARBA" id="ARBA00022803"/>
    </source>
</evidence>
<gene>
    <name evidence="8" type="ORF">THAOC_30710</name>
</gene>
<comment type="pathway">
    <text evidence="1">Protein modification; protein glycosylation.</text>
</comment>
<feature type="chain" id="PRO_5003838999" description="O-GlcNAc transferase C-terminal domain-containing protein" evidence="6">
    <location>
        <begin position="26"/>
        <end position="747"/>
    </location>
</feature>
<dbReference type="GO" id="GO:0016757">
    <property type="term" value="F:glycosyltransferase activity"/>
    <property type="evidence" value="ECO:0007669"/>
    <property type="project" value="TreeGrafter"/>
</dbReference>
<evidence type="ECO:0000256" key="5">
    <source>
        <dbReference type="SAM" id="MobiDB-lite"/>
    </source>
</evidence>
<dbReference type="Pfam" id="PF13844">
    <property type="entry name" value="Glyco_transf_41"/>
    <property type="match status" value="3"/>
</dbReference>
<evidence type="ECO:0000256" key="1">
    <source>
        <dbReference type="ARBA" id="ARBA00004922"/>
    </source>
</evidence>
<protein>
    <recommendedName>
        <fullName evidence="7">O-GlcNAc transferase C-terminal domain-containing protein</fullName>
    </recommendedName>
</protein>
<dbReference type="OrthoDB" id="421121at2759"/>
<dbReference type="GO" id="GO:0006493">
    <property type="term" value="P:protein O-linked glycosylation"/>
    <property type="evidence" value="ECO:0007669"/>
    <property type="project" value="TreeGrafter"/>
</dbReference>
<keyword evidence="3" id="KW-0677">Repeat</keyword>
<comment type="caution">
    <text evidence="8">The sequence shown here is derived from an EMBL/GenBank/DDBJ whole genome shotgun (WGS) entry which is preliminary data.</text>
</comment>
<dbReference type="PANTHER" id="PTHR44998">
    <property type="match status" value="1"/>
</dbReference>
<feature type="region of interest" description="Disordered" evidence="5">
    <location>
        <begin position="612"/>
        <end position="634"/>
    </location>
</feature>
<keyword evidence="2" id="KW-0808">Transferase</keyword>
<evidence type="ECO:0000256" key="3">
    <source>
        <dbReference type="ARBA" id="ARBA00022737"/>
    </source>
</evidence>
<feature type="signal peptide" evidence="6">
    <location>
        <begin position="1"/>
        <end position="25"/>
    </location>
</feature>
<dbReference type="Proteomes" id="UP000266841">
    <property type="component" value="Unassembled WGS sequence"/>
</dbReference>
<dbReference type="Gene3D" id="3.40.50.11380">
    <property type="match status" value="1"/>
</dbReference>
<dbReference type="eggNOG" id="KOG4626">
    <property type="taxonomic scope" value="Eukaryota"/>
</dbReference>
<dbReference type="AlphaFoldDB" id="K0R9Q7"/>
<reference evidence="8 9" key="1">
    <citation type="journal article" date="2012" name="Genome Biol.">
        <title>Genome and low-iron response of an oceanic diatom adapted to chronic iron limitation.</title>
        <authorList>
            <person name="Lommer M."/>
            <person name="Specht M."/>
            <person name="Roy A.S."/>
            <person name="Kraemer L."/>
            <person name="Andreson R."/>
            <person name="Gutowska M.A."/>
            <person name="Wolf J."/>
            <person name="Bergner S.V."/>
            <person name="Schilhabel M.B."/>
            <person name="Klostermeier U.C."/>
            <person name="Beiko R.G."/>
            <person name="Rosenstiel P."/>
            <person name="Hippler M."/>
            <person name="Laroche J."/>
        </authorList>
    </citation>
    <scope>NUCLEOTIDE SEQUENCE [LARGE SCALE GENOMIC DNA]</scope>
    <source>
        <strain evidence="8 9">CCMP1005</strain>
    </source>
</reference>
<evidence type="ECO:0000259" key="7">
    <source>
        <dbReference type="Pfam" id="PF13844"/>
    </source>
</evidence>
<name>K0R9Q7_THAOC</name>